<protein>
    <submittedName>
        <fullName evidence="2">Chaperone TorD involved in molybdoenzyme TorA maturation</fullName>
    </submittedName>
</protein>
<organism evidence="2 3">
    <name type="scientific">Ferrimonas sediminum</name>
    <dbReference type="NCBI Taxonomy" id="718193"/>
    <lineage>
        <taxon>Bacteria</taxon>
        <taxon>Pseudomonadati</taxon>
        <taxon>Pseudomonadota</taxon>
        <taxon>Gammaproteobacteria</taxon>
        <taxon>Alteromonadales</taxon>
        <taxon>Ferrimonadaceae</taxon>
        <taxon>Ferrimonas</taxon>
    </lineage>
</organism>
<dbReference type="InterPro" id="IPR050289">
    <property type="entry name" value="TorD/DmsD_chaperones"/>
</dbReference>
<dbReference type="Proteomes" id="UP000199527">
    <property type="component" value="Unassembled WGS sequence"/>
</dbReference>
<dbReference type="AlphaFoldDB" id="A0A1G8QBS3"/>
<gene>
    <name evidence="2" type="ORF">SAMN04488540_104250</name>
</gene>
<evidence type="ECO:0000313" key="3">
    <source>
        <dbReference type="Proteomes" id="UP000199527"/>
    </source>
</evidence>
<dbReference type="InterPro" id="IPR036411">
    <property type="entry name" value="TorD-like_sf"/>
</dbReference>
<dbReference type="PANTHER" id="PTHR34227">
    <property type="entry name" value="CHAPERONE PROTEIN YCDY"/>
    <property type="match status" value="1"/>
</dbReference>
<evidence type="ECO:0000313" key="2">
    <source>
        <dbReference type="EMBL" id="SDJ02244.1"/>
    </source>
</evidence>
<dbReference type="Pfam" id="PF02613">
    <property type="entry name" value="Nitrate_red_del"/>
    <property type="match status" value="1"/>
</dbReference>
<sequence length="206" mass="23149">MSCDTEMALTAASLRVLHNLFYHKPSKERLAELRDSGLLSAWPGRGTDDDVERGLLQMERSLTGDRLEQIERDFYALFIGPGPALASPYGSVYLDRDNLVCGEGTRRFQQLCQAQGVTMTLHSQGPWDHFGLMLASLALLLEQDRQVAAAELLGDHLWPWAPRFLERVVEHGRCGLFQGAAQLAQWHLGLLLRQLAVTPRECPLYH</sequence>
<dbReference type="EMBL" id="FNEM01000004">
    <property type="protein sequence ID" value="SDJ02244.1"/>
    <property type="molecule type" value="Genomic_DNA"/>
</dbReference>
<name>A0A1G8QBS3_9GAMM</name>
<keyword evidence="1" id="KW-0143">Chaperone</keyword>
<dbReference type="Gene3D" id="1.10.3480.10">
    <property type="entry name" value="TorD-like"/>
    <property type="match status" value="1"/>
</dbReference>
<dbReference type="RefSeq" id="WP_090364128.1">
    <property type="nucleotide sequence ID" value="NZ_FNEM01000004.1"/>
</dbReference>
<dbReference type="InterPro" id="IPR020945">
    <property type="entry name" value="DMSO/NO3_reduct_chaperone"/>
</dbReference>
<dbReference type="OrthoDB" id="3174863at2"/>
<dbReference type="SUPFAM" id="SSF89155">
    <property type="entry name" value="TorD-like"/>
    <property type="match status" value="1"/>
</dbReference>
<evidence type="ECO:0000256" key="1">
    <source>
        <dbReference type="ARBA" id="ARBA00023186"/>
    </source>
</evidence>
<keyword evidence="3" id="KW-1185">Reference proteome</keyword>
<reference evidence="3" key="1">
    <citation type="submission" date="2016-10" db="EMBL/GenBank/DDBJ databases">
        <authorList>
            <person name="Varghese N."/>
            <person name="Submissions S."/>
        </authorList>
    </citation>
    <scope>NUCLEOTIDE SEQUENCE [LARGE SCALE GENOMIC DNA]</scope>
    <source>
        <strain evidence="3">DSM 23317</strain>
    </source>
</reference>
<dbReference type="PANTHER" id="PTHR34227:SF13">
    <property type="entry name" value="TAT PROOFREADING CHAPERONE DMSD-RELATED"/>
    <property type="match status" value="1"/>
</dbReference>
<proteinExistence type="predicted"/>
<accession>A0A1G8QBS3</accession>